<dbReference type="AlphaFoldDB" id="A0A6A4R3N3"/>
<dbReference type="PANTHER" id="PTHR31589:SF217">
    <property type="entry name" value="CARBOXYL-TERMINAL PEPTIDASE"/>
    <property type="match status" value="1"/>
</dbReference>
<protein>
    <submittedName>
        <fullName evidence="4">Putative neprosin activation peptide</fullName>
    </submittedName>
</protein>
<comment type="caution">
    <text evidence="4">The sequence shown here is derived from an EMBL/GenBank/DDBJ whole genome shotgun (WGS) entry which is preliminary data.</text>
</comment>
<evidence type="ECO:0000256" key="1">
    <source>
        <dbReference type="SAM" id="MobiDB-lite"/>
    </source>
</evidence>
<sequence length="181" mass="20541">MLLNCKKMWVEKVVVFLFFVMLVPFTCASRATISASGGSSQKLQVQKHLKKINKPHVKSIKSPDGDIIDCVNVSDQIAFDHPQLNSHKIQMRPNYHPEGKIFGERKVSSNSKHITQLWHQNGRCPKGTIPVRRTRKDEILRANSIQQFGKKKQKSFPQPKSQKPLPDGTSPNDHEVLPILT</sequence>
<dbReference type="EMBL" id="WOCE01000001">
    <property type="protein sequence ID" value="KAE9621525.1"/>
    <property type="molecule type" value="Genomic_DNA"/>
</dbReference>
<accession>A0A6A4R3N3</accession>
<feature type="chain" id="PRO_5025668084" evidence="2">
    <location>
        <begin position="29"/>
        <end position="181"/>
    </location>
</feature>
<feature type="compositionally biased region" description="Basic and acidic residues" evidence="1">
    <location>
        <begin position="172"/>
        <end position="181"/>
    </location>
</feature>
<keyword evidence="5" id="KW-1185">Reference proteome</keyword>
<dbReference type="Pfam" id="PF14365">
    <property type="entry name" value="Neprosin_AP"/>
    <property type="match status" value="1"/>
</dbReference>
<keyword evidence="2" id="KW-0732">Signal</keyword>
<dbReference type="OrthoDB" id="1935425at2759"/>
<evidence type="ECO:0000313" key="4">
    <source>
        <dbReference type="EMBL" id="KAE9621525.1"/>
    </source>
</evidence>
<feature type="compositionally biased region" description="Low complexity" evidence="1">
    <location>
        <begin position="155"/>
        <end position="164"/>
    </location>
</feature>
<reference evidence="5" key="1">
    <citation type="journal article" date="2020" name="Nat. Commun.">
        <title>Genome sequence of the cluster root forming white lupin.</title>
        <authorList>
            <person name="Hufnagel B."/>
            <person name="Marques A."/>
            <person name="Soriano A."/>
            <person name="Marques L."/>
            <person name="Divol F."/>
            <person name="Doumas P."/>
            <person name="Sallet E."/>
            <person name="Mancinotti D."/>
            <person name="Carrere S."/>
            <person name="Marande W."/>
            <person name="Arribat S."/>
            <person name="Keller J."/>
            <person name="Huneau C."/>
            <person name="Blein T."/>
            <person name="Aime D."/>
            <person name="Laguerre M."/>
            <person name="Taylor J."/>
            <person name="Schubert V."/>
            <person name="Nelson M."/>
            <person name="Geu-Flores F."/>
            <person name="Crespi M."/>
            <person name="Gallardo-Guerrero K."/>
            <person name="Delaux P.-M."/>
            <person name="Salse J."/>
            <person name="Berges H."/>
            <person name="Guyot R."/>
            <person name="Gouzy J."/>
            <person name="Peret B."/>
        </authorList>
    </citation>
    <scope>NUCLEOTIDE SEQUENCE [LARGE SCALE GENOMIC DNA]</scope>
    <source>
        <strain evidence="5">cv. Amiga</strain>
    </source>
</reference>
<name>A0A6A4R3N3_LUPAL</name>
<dbReference type="Proteomes" id="UP000447434">
    <property type="component" value="Chromosome 1"/>
</dbReference>
<feature type="signal peptide" evidence="2">
    <location>
        <begin position="1"/>
        <end position="28"/>
    </location>
</feature>
<feature type="region of interest" description="Disordered" evidence="1">
    <location>
        <begin position="144"/>
        <end position="181"/>
    </location>
</feature>
<proteinExistence type="predicted"/>
<dbReference type="InterPro" id="IPR025521">
    <property type="entry name" value="Neprosin_propep"/>
</dbReference>
<organism evidence="4 5">
    <name type="scientific">Lupinus albus</name>
    <name type="common">White lupine</name>
    <name type="synonym">Lupinus termis</name>
    <dbReference type="NCBI Taxonomy" id="3870"/>
    <lineage>
        <taxon>Eukaryota</taxon>
        <taxon>Viridiplantae</taxon>
        <taxon>Streptophyta</taxon>
        <taxon>Embryophyta</taxon>
        <taxon>Tracheophyta</taxon>
        <taxon>Spermatophyta</taxon>
        <taxon>Magnoliopsida</taxon>
        <taxon>eudicotyledons</taxon>
        <taxon>Gunneridae</taxon>
        <taxon>Pentapetalae</taxon>
        <taxon>rosids</taxon>
        <taxon>fabids</taxon>
        <taxon>Fabales</taxon>
        <taxon>Fabaceae</taxon>
        <taxon>Papilionoideae</taxon>
        <taxon>50 kb inversion clade</taxon>
        <taxon>genistoids sensu lato</taxon>
        <taxon>core genistoids</taxon>
        <taxon>Genisteae</taxon>
        <taxon>Lupinus</taxon>
    </lineage>
</organism>
<feature type="domain" description="Neprosin activation peptide" evidence="3">
    <location>
        <begin position="59"/>
        <end position="175"/>
    </location>
</feature>
<evidence type="ECO:0000259" key="3">
    <source>
        <dbReference type="Pfam" id="PF14365"/>
    </source>
</evidence>
<dbReference type="PANTHER" id="PTHR31589">
    <property type="entry name" value="PROTEIN, PUTATIVE (DUF239)-RELATED-RELATED"/>
    <property type="match status" value="1"/>
</dbReference>
<evidence type="ECO:0000313" key="5">
    <source>
        <dbReference type="Proteomes" id="UP000447434"/>
    </source>
</evidence>
<evidence type="ECO:0000256" key="2">
    <source>
        <dbReference type="SAM" id="SignalP"/>
    </source>
</evidence>
<dbReference type="InterPro" id="IPR053168">
    <property type="entry name" value="Glutamic_endopeptidase"/>
</dbReference>
<gene>
    <name evidence="4" type="ORF">Lalb_Chr01g0015711</name>
</gene>